<dbReference type="Proteomes" id="UP000030905">
    <property type="component" value="Chromosome"/>
</dbReference>
<gene>
    <name evidence="2" type="ORF">CLPA_c26480</name>
    <name evidence="3" type="ORF">CP6013_00534</name>
</gene>
<protein>
    <recommendedName>
        <fullName evidence="1">CRISPR associated protein Cas6 C-terminal domain-containing protein</fullName>
    </recommendedName>
</protein>
<dbReference type="AlphaFoldDB" id="A0A0H3JAN3"/>
<name>A0A0H3JAN3_CLOPA</name>
<evidence type="ECO:0000313" key="3">
    <source>
        <dbReference type="EMBL" id="KRU11287.1"/>
    </source>
</evidence>
<dbReference type="eggNOG" id="COG1583">
    <property type="taxonomic scope" value="Bacteria"/>
</dbReference>
<dbReference type="RefSeq" id="WP_003442548.1">
    <property type="nucleotide sequence ID" value="NZ_ANZB01000003.1"/>
</dbReference>
<dbReference type="KEGG" id="cpat:CLPA_c26480"/>
<reference evidence="3 4" key="3">
    <citation type="journal article" name="Genome Announc.">
        <title>Improved Draft Genome Sequence of Clostridium pasteurianum Strain ATCC 6013 (DSM 525) Using a Hybrid Next-Generation Sequencing Approach.</title>
        <authorList>
            <person name="Pyne M.E."/>
            <person name="Utturkar S."/>
            <person name="Brown S.D."/>
            <person name="Moo-Young M."/>
            <person name="Chung D.A."/>
            <person name="Chou C.P."/>
        </authorList>
    </citation>
    <scope>NUCLEOTIDE SEQUENCE [LARGE SCALE GENOMIC DNA]</scope>
    <source>
        <strain evidence="3 4">ATCC 6013</strain>
    </source>
</reference>
<reference evidence="3" key="2">
    <citation type="submission" date="2015-10" db="EMBL/GenBank/DDBJ databases">
        <title>Improved Draft Genome Sequence of Clostridium pasteurianum Strain ATCC 6013 (DSM 525) Using a Hybrid Next-Generation Sequencing Approach.</title>
        <authorList>
            <person name="Pyne M.E."/>
            <person name="Utturkar S.M."/>
            <person name="Brown S.D."/>
            <person name="Moo-Young M."/>
            <person name="Chung D.A."/>
            <person name="Chou P.C."/>
        </authorList>
    </citation>
    <scope>NUCLEOTIDE SEQUENCE</scope>
    <source>
        <strain evidence="3">ATCC 6013</strain>
    </source>
</reference>
<sequence>MNIFQCDFKVYLLKNIFKKDIQECLSKLIDKSFYENPSMKNFHDENKIKKYSFNQLYPVEKNGIYKEGYIYNFQVRCIGEELKDHFIRHLTNEYTSNMKILTSISKKIIKRPIDRIYSISSLIVKIADTEKTQYWRNNHNEEDFFEYIRKSCIKKYEMLTGEVLDKELRLFNYERIDNVKPIATKFKDKKLLGDKVTLNIETSNEAQNISYMLIGTGVADMAPRGYGFINYQYVK</sequence>
<evidence type="ECO:0000259" key="1">
    <source>
        <dbReference type="Pfam" id="PF01881"/>
    </source>
</evidence>
<accession>A0A0H3JAN3</accession>
<keyword evidence="5" id="KW-1185">Reference proteome</keyword>
<organism evidence="2 5">
    <name type="scientific">Clostridium pasteurianum DSM 525 = ATCC 6013</name>
    <dbReference type="NCBI Taxonomy" id="1262449"/>
    <lineage>
        <taxon>Bacteria</taxon>
        <taxon>Bacillati</taxon>
        <taxon>Bacillota</taxon>
        <taxon>Clostridia</taxon>
        <taxon>Eubacteriales</taxon>
        <taxon>Clostridiaceae</taxon>
        <taxon>Clostridium</taxon>
    </lineage>
</organism>
<dbReference type="PATRIC" id="fig|1262449.3.peg.1092"/>
<dbReference type="EMBL" id="JPGY02000001">
    <property type="protein sequence ID" value="KRU11287.1"/>
    <property type="molecule type" value="Genomic_DNA"/>
</dbReference>
<dbReference type="Proteomes" id="UP000028042">
    <property type="component" value="Unassembled WGS sequence"/>
</dbReference>
<dbReference type="Gene3D" id="3.30.70.1900">
    <property type="match status" value="1"/>
</dbReference>
<dbReference type="GeneID" id="93074779"/>
<evidence type="ECO:0000313" key="5">
    <source>
        <dbReference type="Proteomes" id="UP000030905"/>
    </source>
</evidence>
<dbReference type="KEGG" id="cpae:CPAST_c26480"/>
<proteinExistence type="predicted"/>
<dbReference type="EMBL" id="CP009268">
    <property type="protein sequence ID" value="AJA52703.1"/>
    <property type="molecule type" value="Genomic_DNA"/>
</dbReference>
<dbReference type="InterPro" id="IPR049435">
    <property type="entry name" value="Cas_Cas6_C"/>
</dbReference>
<evidence type="ECO:0000313" key="4">
    <source>
        <dbReference type="Proteomes" id="UP000028042"/>
    </source>
</evidence>
<feature type="domain" description="CRISPR associated protein Cas6 C-terminal" evidence="1">
    <location>
        <begin position="116"/>
        <end position="212"/>
    </location>
</feature>
<reference evidence="2 5" key="1">
    <citation type="journal article" date="2015" name="Genome Announc.">
        <title>Complete Genome Sequence of the Nitrogen-Fixing and Solvent-Producing Clostridium pasteurianum DSM 525.</title>
        <authorList>
            <person name="Poehlein A."/>
            <person name="Grosse-Honebrink A."/>
            <person name="Zhang Y."/>
            <person name="Minton N.P."/>
            <person name="Daniel R."/>
        </authorList>
    </citation>
    <scope>NUCLEOTIDE SEQUENCE [LARGE SCALE GENOMIC DNA]</scope>
    <source>
        <strain evidence="2">DSM 525</strain>
        <strain evidence="5">DSM 525 / ATCC 6013</strain>
    </source>
</reference>
<dbReference type="Pfam" id="PF01881">
    <property type="entry name" value="Cas_Cas6_C"/>
    <property type="match status" value="1"/>
</dbReference>
<evidence type="ECO:0000313" key="2">
    <source>
        <dbReference type="EMBL" id="AJA52703.1"/>
    </source>
</evidence>